<dbReference type="InterPro" id="IPR020459">
    <property type="entry name" value="AMP-binding"/>
</dbReference>
<name>A0A1I4VG12_9GAMM</name>
<dbReference type="Gene3D" id="3.40.50.12780">
    <property type="entry name" value="N-terminal domain of ligase-like"/>
    <property type="match status" value="1"/>
</dbReference>
<protein>
    <submittedName>
        <fullName evidence="3">Acyl-CoA synthetase (AMP-forming)/AMP-acid ligase II</fullName>
    </submittedName>
</protein>
<dbReference type="Proteomes" id="UP000198575">
    <property type="component" value="Unassembled WGS sequence"/>
</dbReference>
<proteinExistence type="predicted"/>
<feature type="domain" description="AMP-dependent synthetase/ligase" evidence="1">
    <location>
        <begin position="9"/>
        <end position="369"/>
    </location>
</feature>
<gene>
    <name evidence="3" type="ORF">SAMN05216289_10246</name>
</gene>
<dbReference type="PRINTS" id="PR00154">
    <property type="entry name" value="AMPBINDING"/>
</dbReference>
<dbReference type="Pfam" id="PF13193">
    <property type="entry name" value="AMP-binding_C"/>
    <property type="match status" value="1"/>
</dbReference>
<dbReference type="Gene3D" id="3.30.300.30">
    <property type="match status" value="1"/>
</dbReference>
<dbReference type="Pfam" id="PF00501">
    <property type="entry name" value="AMP-binding"/>
    <property type="match status" value="1"/>
</dbReference>
<keyword evidence="3" id="KW-0436">Ligase</keyword>
<evidence type="ECO:0000259" key="1">
    <source>
        <dbReference type="Pfam" id="PF00501"/>
    </source>
</evidence>
<dbReference type="STRING" id="578942.SAMN05216289_10246"/>
<evidence type="ECO:0000313" key="3">
    <source>
        <dbReference type="EMBL" id="SFN00066.1"/>
    </source>
</evidence>
<dbReference type="RefSeq" id="WP_092404224.1">
    <property type="nucleotide sequence ID" value="NZ_FOVF01000002.1"/>
</dbReference>
<dbReference type="SUPFAM" id="SSF56801">
    <property type="entry name" value="Acetyl-CoA synthetase-like"/>
    <property type="match status" value="1"/>
</dbReference>
<dbReference type="PANTHER" id="PTHR43767">
    <property type="entry name" value="LONG-CHAIN-FATTY-ACID--COA LIGASE"/>
    <property type="match status" value="1"/>
</dbReference>
<dbReference type="InterPro" id="IPR025110">
    <property type="entry name" value="AMP-bd_C"/>
</dbReference>
<reference evidence="3 4" key="1">
    <citation type="submission" date="2016-10" db="EMBL/GenBank/DDBJ databases">
        <authorList>
            <person name="de Groot N.N."/>
        </authorList>
    </citation>
    <scope>NUCLEOTIDE SEQUENCE [LARGE SCALE GENOMIC DNA]</scope>
    <source>
        <strain evidence="3 4">CGMCC 1.7659</strain>
    </source>
</reference>
<sequence>MIPLSSRIERIARVEPGRRAIAEGERRIDYGTLWAQARAFAAFLRASGIDAGDRVAVILPNCIEAVVACHGCWLAGAAIVPLNAQARARDIAPWLRHCAARCVVYQAGHRDSELALEAIAEPILRVATGTSGVDGASIAWADALAAAAPSAPVEYQASDLAMILYTSGTTGAPKGVMLSHANLAANVDSIVRYLELGKDDSIVSVLPFYYSYGASVLHTHLSVGAFLVIEANLVFPHLMVETMARERVSGFSGVPSTFLLLLNRVPLANYDLSSLRYLTQAGGAMAPATAQRLREALPQARLYIMYGQTEATARLAWMPPERLDEKPGAVGMPIDGVELVVRRENGQPADVMEVGEVHARGPNVMLGYWRNPEATAAVLQDGWLRTGDMGHFDADGFLYLAGRRSDMIKTGAHRVHPKDVEEAIAELPWIAEVAVVGVDDDTLGQVIKAFVVTDAEHRSNANAIKAHCRERLAAYKIPKFIEFVDALPKTASGKIRRTQLTATTEPREVS</sequence>
<dbReference type="InterPro" id="IPR000873">
    <property type="entry name" value="AMP-dep_synth/lig_dom"/>
</dbReference>
<dbReference type="InterPro" id="IPR050237">
    <property type="entry name" value="ATP-dep_AMP-bd_enzyme"/>
</dbReference>
<feature type="domain" description="AMP-binding enzyme C-terminal" evidence="2">
    <location>
        <begin position="420"/>
        <end position="494"/>
    </location>
</feature>
<organism evidence="3 4">
    <name type="scientific">Dokdonella immobilis</name>
    <dbReference type="NCBI Taxonomy" id="578942"/>
    <lineage>
        <taxon>Bacteria</taxon>
        <taxon>Pseudomonadati</taxon>
        <taxon>Pseudomonadota</taxon>
        <taxon>Gammaproteobacteria</taxon>
        <taxon>Lysobacterales</taxon>
        <taxon>Rhodanobacteraceae</taxon>
        <taxon>Dokdonella</taxon>
    </lineage>
</organism>
<dbReference type="OrthoDB" id="9803968at2"/>
<dbReference type="AlphaFoldDB" id="A0A1I4VG12"/>
<dbReference type="InterPro" id="IPR045851">
    <property type="entry name" value="AMP-bd_C_sf"/>
</dbReference>
<keyword evidence="4" id="KW-1185">Reference proteome</keyword>
<evidence type="ECO:0000259" key="2">
    <source>
        <dbReference type="Pfam" id="PF13193"/>
    </source>
</evidence>
<accession>A0A1I4VG12</accession>
<dbReference type="InterPro" id="IPR042099">
    <property type="entry name" value="ANL_N_sf"/>
</dbReference>
<dbReference type="PROSITE" id="PS00455">
    <property type="entry name" value="AMP_BINDING"/>
    <property type="match status" value="1"/>
</dbReference>
<dbReference type="InterPro" id="IPR020845">
    <property type="entry name" value="AMP-binding_CS"/>
</dbReference>
<dbReference type="PANTHER" id="PTHR43767:SF1">
    <property type="entry name" value="NONRIBOSOMAL PEPTIDE SYNTHASE PES1 (EUROFUNG)-RELATED"/>
    <property type="match status" value="1"/>
</dbReference>
<evidence type="ECO:0000313" key="4">
    <source>
        <dbReference type="Proteomes" id="UP000198575"/>
    </source>
</evidence>
<dbReference type="EMBL" id="FOVF01000002">
    <property type="protein sequence ID" value="SFN00066.1"/>
    <property type="molecule type" value="Genomic_DNA"/>
</dbReference>
<dbReference type="GO" id="GO:0016878">
    <property type="term" value="F:acid-thiol ligase activity"/>
    <property type="evidence" value="ECO:0007669"/>
    <property type="project" value="UniProtKB-ARBA"/>
</dbReference>